<keyword evidence="1" id="KW-0472">Membrane</keyword>
<gene>
    <name evidence="2" type="ORF">SH1V18_06630</name>
</gene>
<keyword evidence="1" id="KW-1133">Transmembrane helix</keyword>
<accession>A0A9W5YBE9</accession>
<dbReference type="AlphaFoldDB" id="A0A9W5YBE9"/>
<comment type="caution">
    <text evidence="2">The sequence shown here is derived from an EMBL/GenBank/DDBJ whole genome shotgun (WGS) entry which is preliminary data.</text>
</comment>
<evidence type="ECO:0000313" key="2">
    <source>
        <dbReference type="EMBL" id="GKX28183.1"/>
    </source>
</evidence>
<evidence type="ECO:0000313" key="3">
    <source>
        <dbReference type="Proteomes" id="UP001144256"/>
    </source>
</evidence>
<reference evidence="2" key="1">
    <citation type="submission" date="2022-06" db="EMBL/GenBank/DDBJ databases">
        <title>Vallitalea longa sp. nov., an anaerobic bacterium isolated from marine sediment.</title>
        <authorList>
            <person name="Hirano S."/>
            <person name="Terahara T."/>
            <person name="Mori K."/>
            <person name="Hamada M."/>
            <person name="Matsumoto R."/>
            <person name="Kobayashi T."/>
        </authorList>
    </citation>
    <scope>NUCLEOTIDE SEQUENCE</scope>
    <source>
        <strain evidence="2">SH18-1</strain>
    </source>
</reference>
<name>A0A9W5YBE9_9FIRM</name>
<feature type="transmembrane region" description="Helical" evidence="1">
    <location>
        <begin position="58"/>
        <end position="76"/>
    </location>
</feature>
<keyword evidence="3" id="KW-1185">Reference proteome</keyword>
<dbReference type="RefSeq" id="WP_281812214.1">
    <property type="nucleotide sequence ID" value="NZ_BRLB01000001.1"/>
</dbReference>
<sequence>MKKDKAYEELNKKLNSYLENSVNDVQIDEQAKDKIWKNISMEVHEKEMKRKYRTRRTFKVAVTVCVVIIALVSVDLSSNASLFRRLLTSVSGNTIQSITRDSKIDNKTRRDKDLDEKVKKINDEGGYNFISPALVDTYNVEDVVQNGSNLMIYLSGDNDNYIEISQKYIGDGNSSAMVKYNDKLFGINVYNNEGIEYRLVENNDLIIGIFVIDDIELEIVGEKYMDVVETVVSLQNKYIDDSK</sequence>
<evidence type="ECO:0008006" key="4">
    <source>
        <dbReference type="Google" id="ProtNLM"/>
    </source>
</evidence>
<dbReference type="Proteomes" id="UP001144256">
    <property type="component" value="Unassembled WGS sequence"/>
</dbReference>
<dbReference type="EMBL" id="BRLB01000001">
    <property type="protein sequence ID" value="GKX28183.1"/>
    <property type="molecule type" value="Genomic_DNA"/>
</dbReference>
<evidence type="ECO:0000256" key="1">
    <source>
        <dbReference type="SAM" id="Phobius"/>
    </source>
</evidence>
<proteinExistence type="predicted"/>
<organism evidence="2 3">
    <name type="scientific">Vallitalea longa</name>
    <dbReference type="NCBI Taxonomy" id="2936439"/>
    <lineage>
        <taxon>Bacteria</taxon>
        <taxon>Bacillati</taxon>
        <taxon>Bacillota</taxon>
        <taxon>Clostridia</taxon>
        <taxon>Lachnospirales</taxon>
        <taxon>Vallitaleaceae</taxon>
        <taxon>Vallitalea</taxon>
    </lineage>
</organism>
<protein>
    <recommendedName>
        <fullName evidence="4">DUF4367 domain-containing protein</fullName>
    </recommendedName>
</protein>
<keyword evidence="1" id="KW-0812">Transmembrane</keyword>